<keyword evidence="4" id="KW-0812">Transmembrane</keyword>
<dbReference type="InterPro" id="IPR013083">
    <property type="entry name" value="Znf_RING/FYVE/PHD"/>
</dbReference>
<feature type="compositionally biased region" description="Polar residues" evidence="11">
    <location>
        <begin position="225"/>
        <end position="237"/>
    </location>
</feature>
<feature type="non-terminal residue" evidence="13">
    <location>
        <position position="1"/>
    </location>
</feature>
<feature type="compositionally biased region" description="Polar residues" evidence="11">
    <location>
        <begin position="199"/>
        <end position="218"/>
    </location>
</feature>
<dbReference type="Gene3D" id="3.30.40.10">
    <property type="entry name" value="Zinc/RING finger domain, C3HC4 (zinc finger)"/>
    <property type="match status" value="1"/>
</dbReference>
<evidence type="ECO:0000313" key="14">
    <source>
        <dbReference type="Proteomes" id="UP000681967"/>
    </source>
</evidence>
<dbReference type="Pfam" id="PF13639">
    <property type="entry name" value="zf-RING_2"/>
    <property type="match status" value="1"/>
</dbReference>
<comment type="pathway">
    <text evidence="2">Protein modification; protein ubiquitination.</text>
</comment>
<keyword evidence="5" id="KW-0479">Metal-binding</keyword>
<proteinExistence type="predicted"/>
<dbReference type="SUPFAM" id="SSF57850">
    <property type="entry name" value="RING/U-box"/>
    <property type="match status" value="1"/>
</dbReference>
<dbReference type="PANTHER" id="PTHR46913">
    <property type="entry name" value="RING-H2 FINGER PROTEIN ATL16"/>
    <property type="match status" value="1"/>
</dbReference>
<name>A0A8S3CKP3_9BILA</name>
<dbReference type="EMBL" id="CAJOBH010176441">
    <property type="protein sequence ID" value="CAF4926434.1"/>
    <property type="molecule type" value="Genomic_DNA"/>
</dbReference>
<evidence type="ECO:0000256" key="9">
    <source>
        <dbReference type="ARBA" id="ARBA00023136"/>
    </source>
</evidence>
<dbReference type="SMART" id="SM00184">
    <property type="entry name" value="RING"/>
    <property type="match status" value="1"/>
</dbReference>
<dbReference type="GO" id="GO:0016567">
    <property type="term" value="P:protein ubiquitination"/>
    <property type="evidence" value="ECO:0007669"/>
    <property type="project" value="InterPro"/>
</dbReference>
<evidence type="ECO:0000259" key="12">
    <source>
        <dbReference type="PROSITE" id="PS50089"/>
    </source>
</evidence>
<protein>
    <recommendedName>
        <fullName evidence="12">RING-type domain-containing protein</fullName>
    </recommendedName>
</protein>
<evidence type="ECO:0000256" key="5">
    <source>
        <dbReference type="ARBA" id="ARBA00022723"/>
    </source>
</evidence>
<dbReference type="GO" id="GO:0016020">
    <property type="term" value="C:membrane"/>
    <property type="evidence" value="ECO:0007669"/>
    <property type="project" value="UniProtKB-SubCell"/>
</dbReference>
<evidence type="ECO:0000256" key="11">
    <source>
        <dbReference type="SAM" id="MobiDB-lite"/>
    </source>
</evidence>
<reference evidence="13" key="1">
    <citation type="submission" date="2021-02" db="EMBL/GenBank/DDBJ databases">
        <authorList>
            <person name="Nowell W R."/>
        </authorList>
    </citation>
    <scope>NUCLEOTIDE SEQUENCE</scope>
</reference>
<dbReference type="AlphaFoldDB" id="A0A8S3CKP3"/>
<keyword evidence="9" id="KW-0472">Membrane</keyword>
<evidence type="ECO:0000256" key="7">
    <source>
        <dbReference type="ARBA" id="ARBA00022833"/>
    </source>
</evidence>
<evidence type="ECO:0000256" key="1">
    <source>
        <dbReference type="ARBA" id="ARBA00004167"/>
    </source>
</evidence>
<keyword evidence="3" id="KW-0808">Transferase</keyword>
<dbReference type="InterPro" id="IPR044600">
    <property type="entry name" value="ATL1/ATL16-like"/>
</dbReference>
<keyword evidence="6 10" id="KW-0863">Zinc-finger</keyword>
<keyword evidence="7" id="KW-0862">Zinc</keyword>
<evidence type="ECO:0000313" key="13">
    <source>
        <dbReference type="EMBL" id="CAF4926434.1"/>
    </source>
</evidence>
<feature type="domain" description="RING-type" evidence="12">
    <location>
        <begin position="100"/>
        <end position="142"/>
    </location>
</feature>
<gene>
    <name evidence="13" type="ORF">BYL167_LOCUS53155</name>
</gene>
<dbReference type="PANTHER" id="PTHR46913:SF1">
    <property type="entry name" value="RING-H2 FINGER PROTEIN ATL16"/>
    <property type="match status" value="1"/>
</dbReference>
<evidence type="ECO:0000256" key="3">
    <source>
        <dbReference type="ARBA" id="ARBA00022679"/>
    </source>
</evidence>
<comment type="caution">
    <text evidence="13">The sequence shown here is derived from an EMBL/GenBank/DDBJ whole genome shotgun (WGS) entry which is preliminary data.</text>
</comment>
<dbReference type="Proteomes" id="UP000681967">
    <property type="component" value="Unassembled WGS sequence"/>
</dbReference>
<evidence type="ECO:0000256" key="6">
    <source>
        <dbReference type="ARBA" id="ARBA00022771"/>
    </source>
</evidence>
<dbReference type="InterPro" id="IPR001841">
    <property type="entry name" value="Znf_RING"/>
</dbReference>
<evidence type="ECO:0000256" key="10">
    <source>
        <dbReference type="PROSITE-ProRule" id="PRU00175"/>
    </source>
</evidence>
<keyword evidence="8" id="KW-1133">Transmembrane helix</keyword>
<comment type="subcellular location">
    <subcellularLocation>
        <location evidence="1">Membrane</location>
        <topology evidence="1">Single-pass membrane protein</topology>
    </subcellularLocation>
</comment>
<dbReference type="PROSITE" id="PS50089">
    <property type="entry name" value="ZF_RING_2"/>
    <property type="match status" value="1"/>
</dbReference>
<evidence type="ECO:0000256" key="8">
    <source>
        <dbReference type="ARBA" id="ARBA00022989"/>
    </source>
</evidence>
<dbReference type="GO" id="GO:0016740">
    <property type="term" value="F:transferase activity"/>
    <property type="evidence" value="ECO:0007669"/>
    <property type="project" value="UniProtKB-KW"/>
</dbReference>
<accession>A0A8S3CKP3</accession>
<feature type="region of interest" description="Disordered" evidence="11">
    <location>
        <begin position="199"/>
        <end position="237"/>
    </location>
</feature>
<evidence type="ECO:0000256" key="4">
    <source>
        <dbReference type="ARBA" id="ARBA00022692"/>
    </source>
</evidence>
<organism evidence="13 14">
    <name type="scientific">Rotaria magnacalcarata</name>
    <dbReference type="NCBI Taxonomy" id="392030"/>
    <lineage>
        <taxon>Eukaryota</taxon>
        <taxon>Metazoa</taxon>
        <taxon>Spiralia</taxon>
        <taxon>Gnathifera</taxon>
        <taxon>Rotifera</taxon>
        <taxon>Eurotatoria</taxon>
        <taxon>Bdelloidea</taxon>
        <taxon>Philodinida</taxon>
        <taxon>Philodinidae</taxon>
        <taxon>Rotaria</taxon>
    </lineage>
</organism>
<dbReference type="GO" id="GO:0008270">
    <property type="term" value="F:zinc ion binding"/>
    <property type="evidence" value="ECO:0007669"/>
    <property type="project" value="UniProtKB-KW"/>
</dbReference>
<evidence type="ECO:0000256" key="2">
    <source>
        <dbReference type="ARBA" id="ARBA00004906"/>
    </source>
</evidence>
<sequence>ALDLFPLQVINTQTRHISLLDIDRLPSGQPSNNQFEPSMTLVRSPLQFVVFDQNAENLNPELLIQLLNEDIGTIPLRRNDINQLPILTMTPSNLSVNPSCAICLENFDPLSEVKQLPICHHVFHVNCLTEWLFRHSNCPMCRTAIIPSIQRTPTSIFNNYWMQQLFSRTTIQQQQQQQQTGVPSSNNLVSYPPVKTTNSLEASLNTTEPHHSSSSSDIPQLPHFDSQTYTDSSSNIE</sequence>